<keyword evidence="2" id="KW-1185">Reference proteome</keyword>
<dbReference type="Proteomes" id="UP000257109">
    <property type="component" value="Unassembled WGS sequence"/>
</dbReference>
<name>A0A371HXF0_MUCPR</name>
<gene>
    <name evidence="1" type="ORF">CR513_08400</name>
</gene>
<reference evidence="1" key="1">
    <citation type="submission" date="2018-05" db="EMBL/GenBank/DDBJ databases">
        <title>Draft genome of Mucuna pruriens seed.</title>
        <authorList>
            <person name="Nnadi N.E."/>
            <person name="Vos R."/>
            <person name="Hasami M.H."/>
            <person name="Devisetty U.K."/>
            <person name="Aguiy J.C."/>
        </authorList>
    </citation>
    <scope>NUCLEOTIDE SEQUENCE [LARGE SCALE GENOMIC DNA]</scope>
    <source>
        <strain evidence="1">JCA_2017</strain>
    </source>
</reference>
<organism evidence="1 2">
    <name type="scientific">Mucuna pruriens</name>
    <name type="common">Velvet bean</name>
    <name type="synonym">Dolichos pruriens</name>
    <dbReference type="NCBI Taxonomy" id="157652"/>
    <lineage>
        <taxon>Eukaryota</taxon>
        <taxon>Viridiplantae</taxon>
        <taxon>Streptophyta</taxon>
        <taxon>Embryophyta</taxon>
        <taxon>Tracheophyta</taxon>
        <taxon>Spermatophyta</taxon>
        <taxon>Magnoliopsida</taxon>
        <taxon>eudicotyledons</taxon>
        <taxon>Gunneridae</taxon>
        <taxon>Pentapetalae</taxon>
        <taxon>rosids</taxon>
        <taxon>fabids</taxon>
        <taxon>Fabales</taxon>
        <taxon>Fabaceae</taxon>
        <taxon>Papilionoideae</taxon>
        <taxon>50 kb inversion clade</taxon>
        <taxon>NPAAA clade</taxon>
        <taxon>indigoferoid/millettioid clade</taxon>
        <taxon>Phaseoleae</taxon>
        <taxon>Mucuna</taxon>
    </lineage>
</organism>
<comment type="caution">
    <text evidence="1">The sequence shown here is derived from an EMBL/GenBank/DDBJ whole genome shotgun (WGS) entry which is preliminary data.</text>
</comment>
<sequence length="92" mass="10513">MKSVKDLNEYEDNTSWKCIATTFCEVLSQVGEQVIRWNSLDRKGVTLNSEGPIIESGSKSNLISLGDVLTKNSTIVKKYLNDFWEMNFFKKT</sequence>
<feature type="non-terminal residue" evidence="1">
    <location>
        <position position="1"/>
    </location>
</feature>
<protein>
    <submittedName>
        <fullName evidence="1">Uncharacterized protein</fullName>
    </submittedName>
</protein>
<proteinExistence type="predicted"/>
<dbReference type="AlphaFoldDB" id="A0A371HXF0"/>
<evidence type="ECO:0000313" key="1">
    <source>
        <dbReference type="EMBL" id="RDY07480.1"/>
    </source>
</evidence>
<accession>A0A371HXF0</accession>
<evidence type="ECO:0000313" key="2">
    <source>
        <dbReference type="Proteomes" id="UP000257109"/>
    </source>
</evidence>
<dbReference type="EMBL" id="QJKJ01001458">
    <property type="protein sequence ID" value="RDY07480.1"/>
    <property type="molecule type" value="Genomic_DNA"/>
</dbReference>